<reference evidence="2 3" key="1">
    <citation type="journal article" date="2024" name="bioRxiv">
        <title>Comparative genomics of Cryptococcus and Kwoniella reveals pathogenesis evolution and contrasting karyotype dynamics via intercentromeric recombination or chromosome fusion.</title>
        <authorList>
            <person name="Coelho M.A."/>
            <person name="David-Palma M."/>
            <person name="Shea T."/>
            <person name="Bowers K."/>
            <person name="McGinley-Smith S."/>
            <person name="Mohammad A.W."/>
            <person name="Gnirke A."/>
            <person name="Yurkov A.M."/>
            <person name="Nowrousian M."/>
            <person name="Sun S."/>
            <person name="Cuomo C.A."/>
            <person name="Heitman J."/>
        </authorList>
    </citation>
    <scope>NUCLEOTIDE SEQUENCE [LARGE SCALE GENOMIC DNA]</scope>
    <source>
        <strain evidence="2 3">CBS 13917</strain>
    </source>
</reference>
<dbReference type="EMBL" id="JBCAWK010000010">
    <property type="protein sequence ID" value="KAK8847671.1"/>
    <property type="molecule type" value="Genomic_DNA"/>
</dbReference>
<dbReference type="Proteomes" id="UP001388673">
    <property type="component" value="Unassembled WGS sequence"/>
</dbReference>
<comment type="caution">
    <text evidence="2">The sequence shown here is derived from an EMBL/GenBank/DDBJ whole genome shotgun (WGS) entry which is preliminary data.</text>
</comment>
<feature type="compositionally biased region" description="Polar residues" evidence="1">
    <location>
        <begin position="60"/>
        <end position="79"/>
    </location>
</feature>
<dbReference type="KEGG" id="kne:92182788"/>
<organism evidence="2 3">
    <name type="scientific">Kwoniella newhampshirensis</name>
    <dbReference type="NCBI Taxonomy" id="1651941"/>
    <lineage>
        <taxon>Eukaryota</taxon>
        <taxon>Fungi</taxon>
        <taxon>Dikarya</taxon>
        <taxon>Basidiomycota</taxon>
        <taxon>Agaricomycotina</taxon>
        <taxon>Tremellomycetes</taxon>
        <taxon>Tremellales</taxon>
        <taxon>Cryptococcaceae</taxon>
        <taxon>Kwoniella</taxon>
    </lineage>
</organism>
<dbReference type="GeneID" id="92182788"/>
<name>A0AAW0YIR5_9TREE</name>
<sequence length="140" mass="15173">MSTTQQTQSDSSQNTVYKPTYKAHVGGLKQEFAKEIGISSNNPTSGKHNEPGWVYRPSGKANSSLSTGAQSSEAANSLPNGLKRNQGEWEDVSNLKTAWEQATHEKSYFYGTGGNDSTANLSLAELTRSARPLKKAKFDT</sequence>
<evidence type="ECO:0000313" key="3">
    <source>
        <dbReference type="Proteomes" id="UP001388673"/>
    </source>
</evidence>
<keyword evidence="3" id="KW-1185">Reference proteome</keyword>
<feature type="region of interest" description="Disordered" evidence="1">
    <location>
        <begin position="34"/>
        <end position="89"/>
    </location>
</feature>
<accession>A0AAW0YIR5</accession>
<evidence type="ECO:0000256" key="1">
    <source>
        <dbReference type="SAM" id="MobiDB-lite"/>
    </source>
</evidence>
<proteinExistence type="predicted"/>
<dbReference type="AlphaFoldDB" id="A0AAW0YIR5"/>
<gene>
    <name evidence="2" type="ORF">IAR55_005530</name>
</gene>
<dbReference type="RefSeq" id="XP_066801189.1">
    <property type="nucleotide sequence ID" value="XM_066948621.1"/>
</dbReference>
<protein>
    <submittedName>
        <fullName evidence="2">Uncharacterized protein</fullName>
    </submittedName>
</protein>
<evidence type="ECO:0000313" key="2">
    <source>
        <dbReference type="EMBL" id="KAK8847671.1"/>
    </source>
</evidence>